<reference evidence="1" key="1">
    <citation type="journal article" date="2023" name="Mol. Phylogenet. Evol.">
        <title>Genome-scale phylogeny and comparative genomics of the fungal order Sordariales.</title>
        <authorList>
            <person name="Hensen N."/>
            <person name="Bonometti L."/>
            <person name="Westerberg I."/>
            <person name="Brannstrom I.O."/>
            <person name="Guillou S."/>
            <person name="Cros-Aarteil S."/>
            <person name="Calhoun S."/>
            <person name="Haridas S."/>
            <person name="Kuo A."/>
            <person name="Mondo S."/>
            <person name="Pangilinan J."/>
            <person name="Riley R."/>
            <person name="LaButti K."/>
            <person name="Andreopoulos B."/>
            <person name="Lipzen A."/>
            <person name="Chen C."/>
            <person name="Yan M."/>
            <person name="Daum C."/>
            <person name="Ng V."/>
            <person name="Clum A."/>
            <person name="Steindorff A."/>
            <person name="Ohm R.A."/>
            <person name="Martin F."/>
            <person name="Silar P."/>
            <person name="Natvig D.O."/>
            <person name="Lalanne C."/>
            <person name="Gautier V."/>
            <person name="Ament-Velasquez S.L."/>
            <person name="Kruys A."/>
            <person name="Hutchinson M.I."/>
            <person name="Powell A.J."/>
            <person name="Barry K."/>
            <person name="Miller A.N."/>
            <person name="Grigoriev I.V."/>
            <person name="Debuchy R."/>
            <person name="Gladieux P."/>
            <person name="Hiltunen Thoren M."/>
            <person name="Johannesson H."/>
        </authorList>
    </citation>
    <scope>NUCLEOTIDE SEQUENCE</scope>
    <source>
        <strain evidence="1">CBS 314.62</strain>
    </source>
</reference>
<dbReference type="EMBL" id="JAULSO010000001">
    <property type="protein sequence ID" value="KAK3695668.1"/>
    <property type="molecule type" value="Genomic_DNA"/>
</dbReference>
<evidence type="ECO:0008006" key="3">
    <source>
        <dbReference type="Google" id="ProtNLM"/>
    </source>
</evidence>
<dbReference type="Gene3D" id="1.20.1270.70">
    <property type="entry name" value="Designed single chain three-helix bundle"/>
    <property type="match status" value="1"/>
</dbReference>
<keyword evidence="2" id="KW-1185">Reference proteome</keyword>
<reference evidence="1" key="2">
    <citation type="submission" date="2023-06" db="EMBL/GenBank/DDBJ databases">
        <authorList>
            <consortium name="Lawrence Berkeley National Laboratory"/>
            <person name="Haridas S."/>
            <person name="Hensen N."/>
            <person name="Bonometti L."/>
            <person name="Westerberg I."/>
            <person name="Brannstrom I.O."/>
            <person name="Guillou S."/>
            <person name="Cros-Aarteil S."/>
            <person name="Calhoun S."/>
            <person name="Kuo A."/>
            <person name="Mondo S."/>
            <person name="Pangilinan J."/>
            <person name="Riley R."/>
            <person name="Labutti K."/>
            <person name="Andreopoulos B."/>
            <person name="Lipzen A."/>
            <person name="Chen C."/>
            <person name="Yanf M."/>
            <person name="Daum C."/>
            <person name="Ng V."/>
            <person name="Clum A."/>
            <person name="Steindorff A."/>
            <person name="Ohm R."/>
            <person name="Martin F."/>
            <person name="Silar P."/>
            <person name="Natvig D."/>
            <person name="Lalanne C."/>
            <person name="Gautier V."/>
            <person name="Ament-Velasquez S.L."/>
            <person name="Kruys A."/>
            <person name="Hutchinson M.I."/>
            <person name="Powell A.J."/>
            <person name="Barry K."/>
            <person name="Miller A.N."/>
            <person name="Grigoriev I.V."/>
            <person name="Debuchy R."/>
            <person name="Gladieux P."/>
            <person name="Thoren M.H."/>
            <person name="Johannesson H."/>
        </authorList>
    </citation>
    <scope>NUCLEOTIDE SEQUENCE</scope>
    <source>
        <strain evidence="1">CBS 314.62</strain>
    </source>
</reference>
<name>A0AAE0XLN0_9PEZI</name>
<evidence type="ECO:0000313" key="1">
    <source>
        <dbReference type="EMBL" id="KAK3695668.1"/>
    </source>
</evidence>
<evidence type="ECO:0000313" key="2">
    <source>
        <dbReference type="Proteomes" id="UP001270362"/>
    </source>
</evidence>
<protein>
    <recommendedName>
        <fullName evidence="3">t-SNARE coiled-coil homology domain-containing protein</fullName>
    </recommendedName>
</protein>
<gene>
    <name evidence="1" type="ORF">B0T22DRAFT_114129</name>
</gene>
<comment type="caution">
    <text evidence="1">The sequence shown here is derived from an EMBL/GenBank/DDBJ whole genome shotgun (WGS) entry which is preliminary data.</text>
</comment>
<sequence length="81" mass="9203">MAPIDAGFVTHRKYTASRESQDRALRREFGRLHTRIDKVESGLHARIDKLDSRIGNLDSRIDKVESGLHARIDNLGFDCTP</sequence>
<proteinExistence type="predicted"/>
<accession>A0AAE0XLN0</accession>
<organism evidence="1 2">
    <name type="scientific">Podospora appendiculata</name>
    <dbReference type="NCBI Taxonomy" id="314037"/>
    <lineage>
        <taxon>Eukaryota</taxon>
        <taxon>Fungi</taxon>
        <taxon>Dikarya</taxon>
        <taxon>Ascomycota</taxon>
        <taxon>Pezizomycotina</taxon>
        <taxon>Sordariomycetes</taxon>
        <taxon>Sordariomycetidae</taxon>
        <taxon>Sordariales</taxon>
        <taxon>Podosporaceae</taxon>
        <taxon>Podospora</taxon>
    </lineage>
</organism>
<dbReference type="AlphaFoldDB" id="A0AAE0XLN0"/>
<dbReference type="Proteomes" id="UP001270362">
    <property type="component" value="Unassembled WGS sequence"/>
</dbReference>